<reference evidence="5" key="1">
    <citation type="journal article" date="2020" name="Stud. Mycol.">
        <title>101 Dothideomycetes genomes: a test case for predicting lifestyles and emergence of pathogens.</title>
        <authorList>
            <person name="Haridas S."/>
            <person name="Albert R."/>
            <person name="Binder M."/>
            <person name="Bloem J."/>
            <person name="Labutti K."/>
            <person name="Salamov A."/>
            <person name="Andreopoulos B."/>
            <person name="Baker S."/>
            <person name="Barry K."/>
            <person name="Bills G."/>
            <person name="Bluhm B."/>
            <person name="Cannon C."/>
            <person name="Castanera R."/>
            <person name="Culley D."/>
            <person name="Daum C."/>
            <person name="Ezra D."/>
            <person name="Gonzalez J."/>
            <person name="Henrissat B."/>
            <person name="Kuo A."/>
            <person name="Liang C."/>
            <person name="Lipzen A."/>
            <person name="Lutzoni F."/>
            <person name="Magnuson J."/>
            <person name="Mondo S."/>
            <person name="Nolan M."/>
            <person name="Ohm R."/>
            <person name="Pangilinan J."/>
            <person name="Park H.-J."/>
            <person name="Ramirez L."/>
            <person name="Alfaro M."/>
            <person name="Sun H."/>
            <person name="Tritt A."/>
            <person name="Yoshinaga Y."/>
            <person name="Zwiers L.-H."/>
            <person name="Turgeon B."/>
            <person name="Goodwin S."/>
            <person name="Spatafora J."/>
            <person name="Crous P."/>
            <person name="Grigoriev I."/>
        </authorList>
    </citation>
    <scope>NUCLEOTIDE SEQUENCE</scope>
    <source>
        <strain evidence="5">CBS 175.79</strain>
    </source>
</reference>
<feature type="domain" description="SWIM-type" evidence="4">
    <location>
        <begin position="152"/>
        <end position="184"/>
    </location>
</feature>
<dbReference type="InterPro" id="IPR039903">
    <property type="entry name" value="Zswim2"/>
</dbReference>
<dbReference type="EMBL" id="ML978071">
    <property type="protein sequence ID" value="KAF2013737.1"/>
    <property type="molecule type" value="Genomic_DNA"/>
</dbReference>
<keyword evidence="1" id="KW-0863">Zinc-finger</keyword>
<dbReference type="SUPFAM" id="SSF57850">
    <property type="entry name" value="RING/U-box"/>
    <property type="match status" value="1"/>
</dbReference>
<evidence type="ECO:0000259" key="3">
    <source>
        <dbReference type="PROSITE" id="PS50089"/>
    </source>
</evidence>
<accession>A0A6A5XLP2</accession>
<keyword evidence="1" id="KW-0862">Zinc</keyword>
<dbReference type="CDD" id="cd16494">
    <property type="entry name" value="RING-CH-C4HC3_ZSWM2"/>
    <property type="match status" value="1"/>
</dbReference>
<feature type="region of interest" description="Disordered" evidence="2">
    <location>
        <begin position="1"/>
        <end position="82"/>
    </location>
</feature>
<name>A0A6A5XLP2_9PLEO</name>
<dbReference type="PANTHER" id="PTHR21540:SF0">
    <property type="entry name" value="PHD FAMILY PROTEIN"/>
    <property type="match status" value="1"/>
</dbReference>
<evidence type="ECO:0000256" key="1">
    <source>
        <dbReference type="PROSITE-ProRule" id="PRU00175"/>
    </source>
</evidence>
<dbReference type="AlphaFoldDB" id="A0A6A5XLP2"/>
<gene>
    <name evidence="5" type="ORF">BU24DRAFT_464489</name>
</gene>
<dbReference type="GO" id="GO:0061630">
    <property type="term" value="F:ubiquitin protein ligase activity"/>
    <property type="evidence" value="ECO:0007669"/>
    <property type="project" value="InterPro"/>
</dbReference>
<dbReference type="InterPro" id="IPR001841">
    <property type="entry name" value="Znf_RING"/>
</dbReference>
<dbReference type="InterPro" id="IPR007527">
    <property type="entry name" value="Znf_SWIM"/>
</dbReference>
<evidence type="ECO:0000313" key="6">
    <source>
        <dbReference type="Proteomes" id="UP000799778"/>
    </source>
</evidence>
<sequence>MARQGEAQSSIVVNQDVSSSAYSRPTRKRKQLDNNDDQDEDHDYPVDTLATSIKKQKASEVESSEPNVQAQSTNTIKCSPRKGGKNVGAVGLEVAQEEKRLKRFRPTSIQKYAEVKHRALTQRLTVMGRERMGTEEIPEERVTIAGSTGNLYTVSIARILSCDCPHASKGNQCKHIIYVMLHILKAPENLSWQAALLSSELRSIFAEAPPIPTADADADSSDGNRKPIENACPICYYDFEPKSEAIVYCKAACGNNVHKDCMSSWTAACKGRPTCPYCRAAWAMDEVVGGVNLKDATIGEDGYVNVASRLGLSGERDYSTYHQPWVRQQFRGRRKYR</sequence>
<evidence type="ECO:0000256" key="2">
    <source>
        <dbReference type="SAM" id="MobiDB-lite"/>
    </source>
</evidence>
<dbReference type="GO" id="GO:0008270">
    <property type="term" value="F:zinc ion binding"/>
    <property type="evidence" value="ECO:0007669"/>
    <property type="project" value="UniProtKB-KW"/>
</dbReference>
<dbReference type="Proteomes" id="UP000799778">
    <property type="component" value="Unassembled WGS sequence"/>
</dbReference>
<dbReference type="GeneID" id="54289607"/>
<proteinExistence type="predicted"/>
<keyword evidence="1" id="KW-0479">Metal-binding</keyword>
<feature type="compositionally biased region" description="Polar residues" evidence="2">
    <location>
        <begin position="1"/>
        <end position="23"/>
    </location>
</feature>
<dbReference type="OrthoDB" id="2122982at2759"/>
<keyword evidence="6" id="KW-1185">Reference proteome</keyword>
<dbReference type="PROSITE" id="PS50966">
    <property type="entry name" value="ZF_SWIM"/>
    <property type="match status" value="1"/>
</dbReference>
<organism evidence="5 6">
    <name type="scientific">Aaosphaeria arxii CBS 175.79</name>
    <dbReference type="NCBI Taxonomy" id="1450172"/>
    <lineage>
        <taxon>Eukaryota</taxon>
        <taxon>Fungi</taxon>
        <taxon>Dikarya</taxon>
        <taxon>Ascomycota</taxon>
        <taxon>Pezizomycotina</taxon>
        <taxon>Dothideomycetes</taxon>
        <taxon>Pleosporomycetidae</taxon>
        <taxon>Pleosporales</taxon>
        <taxon>Pleosporales incertae sedis</taxon>
        <taxon>Aaosphaeria</taxon>
    </lineage>
</organism>
<dbReference type="Gene3D" id="3.30.40.10">
    <property type="entry name" value="Zinc/RING finger domain, C3HC4 (zinc finger)"/>
    <property type="match status" value="1"/>
</dbReference>
<dbReference type="Pfam" id="PF13639">
    <property type="entry name" value="zf-RING_2"/>
    <property type="match status" value="1"/>
</dbReference>
<evidence type="ECO:0000259" key="4">
    <source>
        <dbReference type="PROSITE" id="PS50966"/>
    </source>
</evidence>
<protein>
    <submittedName>
        <fullName evidence="5">Uncharacterized protein</fullName>
    </submittedName>
</protein>
<dbReference type="InterPro" id="IPR013083">
    <property type="entry name" value="Znf_RING/FYVE/PHD"/>
</dbReference>
<dbReference type="PROSITE" id="PS50089">
    <property type="entry name" value="ZF_RING_2"/>
    <property type="match status" value="1"/>
</dbReference>
<feature type="domain" description="RING-type" evidence="3">
    <location>
        <begin position="232"/>
        <end position="279"/>
    </location>
</feature>
<feature type="compositionally biased region" description="Polar residues" evidence="2">
    <location>
        <begin position="64"/>
        <end position="77"/>
    </location>
</feature>
<dbReference type="PANTHER" id="PTHR21540">
    <property type="entry name" value="RING FINGER AND SWIM DOMAIN-CONTAINING PROTEIN 2"/>
    <property type="match status" value="1"/>
</dbReference>
<evidence type="ECO:0000313" key="5">
    <source>
        <dbReference type="EMBL" id="KAF2013737.1"/>
    </source>
</evidence>
<dbReference type="RefSeq" id="XP_033382076.1">
    <property type="nucleotide sequence ID" value="XM_033532210.1"/>
</dbReference>
<dbReference type="Pfam" id="PF04434">
    <property type="entry name" value="SWIM"/>
    <property type="match status" value="1"/>
</dbReference>